<dbReference type="EMBL" id="RWJN01000011">
    <property type="protein sequence ID" value="TCD71014.1"/>
    <property type="molecule type" value="Genomic_DNA"/>
</dbReference>
<dbReference type="PANTHER" id="PTHR45747:SF4">
    <property type="entry name" value="HISTONE-LYSINE N-METHYLTRANSFERASE E(Z)"/>
    <property type="match status" value="1"/>
</dbReference>
<evidence type="ECO:0000313" key="6">
    <source>
        <dbReference type="Proteomes" id="UP000292702"/>
    </source>
</evidence>
<dbReference type="PANTHER" id="PTHR45747">
    <property type="entry name" value="HISTONE-LYSINE N-METHYLTRANSFERASE E(Z)"/>
    <property type="match status" value="1"/>
</dbReference>
<feature type="domain" description="SET" evidence="4">
    <location>
        <begin position="374"/>
        <end position="497"/>
    </location>
</feature>
<comment type="caution">
    <text evidence="5">The sequence shown here is derived from an EMBL/GenBank/DDBJ whole genome shotgun (WGS) entry which is preliminary data.</text>
</comment>
<dbReference type="SUPFAM" id="SSF82199">
    <property type="entry name" value="SET domain"/>
    <property type="match status" value="1"/>
</dbReference>
<evidence type="ECO:0000259" key="4">
    <source>
        <dbReference type="PROSITE" id="PS50280"/>
    </source>
</evidence>
<dbReference type="Pfam" id="PF00856">
    <property type="entry name" value="SET"/>
    <property type="match status" value="1"/>
</dbReference>
<evidence type="ECO:0000256" key="2">
    <source>
        <dbReference type="ARBA" id="ARBA00023163"/>
    </source>
</evidence>
<keyword evidence="1" id="KW-0805">Transcription regulation</keyword>
<proteinExistence type="predicted"/>
<dbReference type="InterPro" id="IPR045318">
    <property type="entry name" value="EZH1/2-like"/>
</dbReference>
<reference evidence="5 6" key="1">
    <citation type="submission" date="2018-11" db="EMBL/GenBank/DDBJ databases">
        <title>Genome assembly of Steccherinum ochraceum LE-BIN_3174, the white-rot fungus of the Steccherinaceae family (The Residual Polyporoid clade, Polyporales, Basidiomycota).</title>
        <authorList>
            <person name="Fedorova T.V."/>
            <person name="Glazunova O.A."/>
            <person name="Landesman E.O."/>
            <person name="Moiseenko K.V."/>
            <person name="Psurtseva N.V."/>
            <person name="Savinova O.S."/>
            <person name="Shakhova N.V."/>
            <person name="Tyazhelova T.V."/>
            <person name="Vasina D.V."/>
        </authorList>
    </citation>
    <scope>NUCLEOTIDE SEQUENCE [LARGE SCALE GENOMIC DNA]</scope>
    <source>
        <strain evidence="5 6">LE-BIN_3174</strain>
    </source>
</reference>
<dbReference type="GO" id="GO:0046976">
    <property type="term" value="F:histone H3K27 methyltransferase activity"/>
    <property type="evidence" value="ECO:0007669"/>
    <property type="project" value="TreeGrafter"/>
</dbReference>
<evidence type="ECO:0000256" key="3">
    <source>
        <dbReference type="SAM" id="MobiDB-lite"/>
    </source>
</evidence>
<dbReference type="GO" id="GO:0031507">
    <property type="term" value="P:heterochromatin formation"/>
    <property type="evidence" value="ECO:0007669"/>
    <property type="project" value="TreeGrafter"/>
</dbReference>
<evidence type="ECO:0000256" key="1">
    <source>
        <dbReference type="ARBA" id="ARBA00023015"/>
    </source>
</evidence>
<dbReference type="Proteomes" id="UP000292702">
    <property type="component" value="Unassembled WGS sequence"/>
</dbReference>
<feature type="region of interest" description="Disordered" evidence="3">
    <location>
        <begin position="509"/>
        <end position="539"/>
    </location>
</feature>
<gene>
    <name evidence="5" type="ORF">EIP91_000512</name>
</gene>
<dbReference type="PROSITE" id="PS50280">
    <property type="entry name" value="SET"/>
    <property type="match status" value="1"/>
</dbReference>
<feature type="compositionally biased region" description="Acidic residues" evidence="3">
    <location>
        <begin position="519"/>
        <end position="539"/>
    </location>
</feature>
<dbReference type="GO" id="GO:0005634">
    <property type="term" value="C:nucleus"/>
    <property type="evidence" value="ECO:0007669"/>
    <property type="project" value="TreeGrafter"/>
</dbReference>
<dbReference type="STRING" id="92696.A0A4R0S345"/>
<sequence>MDIDEDLPTGELRSLTAFDAEEEDEIQDLLASSSLGVAAAKRVRAQIVDAYRYAWTDFYKLEQHYCENAILSLAATDPVIMTAPNLNLTNPLYSESGSDTKDIDGAESYQVWDLEDDQLYQLTTSLSLIRPYISPHPTYESCTPSQSNAFSKRPVNSLADRNSERPETVQFIKYAGEPRFDEIGYLKQFPFLAWQVQFHDPDYNHWDPWPQSFPSFSGTKLREKTKKPCGSDCFIHLSESFEEEELIDTETRELLKLSPDATPCDLSVIARQPCSKIFKWRCFLYPDPAIYANVKNHEKAVPPEIYLAGLVNMQVLAQKLPVVNATVRVFTAKLHAIAVNHANLGGEVVAVETVVQGALVERWDGNAHMVFAIPTSKLKPTAPLKVKSGSYGLGVFAMKVIKSAAFLGEYIAEEFRSEDDTRTMIQDFLDLNYRFDHSQNDALDAISLGNEVRYFNHASKSRANCYAQTYLVDGSPKIGFWSTRRILKDEEVTFYYGRDYWIEAAKVNKGGSSRSLASIDEEEEDEDEEDELQDEEYSD</sequence>
<dbReference type="Gene3D" id="2.170.270.10">
    <property type="entry name" value="SET domain"/>
    <property type="match status" value="1"/>
</dbReference>
<name>A0A4R0S345_9APHY</name>
<accession>A0A4R0S345</accession>
<keyword evidence="6" id="KW-1185">Reference proteome</keyword>
<dbReference type="GO" id="GO:0003682">
    <property type="term" value="F:chromatin binding"/>
    <property type="evidence" value="ECO:0007669"/>
    <property type="project" value="TreeGrafter"/>
</dbReference>
<keyword evidence="2" id="KW-0804">Transcription</keyword>
<evidence type="ECO:0000313" key="5">
    <source>
        <dbReference type="EMBL" id="TCD71014.1"/>
    </source>
</evidence>
<protein>
    <recommendedName>
        <fullName evidence="4">SET domain-containing protein</fullName>
    </recommendedName>
</protein>
<dbReference type="SMART" id="SM00317">
    <property type="entry name" value="SET"/>
    <property type="match status" value="1"/>
</dbReference>
<organism evidence="5 6">
    <name type="scientific">Steccherinum ochraceum</name>
    <dbReference type="NCBI Taxonomy" id="92696"/>
    <lineage>
        <taxon>Eukaryota</taxon>
        <taxon>Fungi</taxon>
        <taxon>Dikarya</taxon>
        <taxon>Basidiomycota</taxon>
        <taxon>Agaricomycotina</taxon>
        <taxon>Agaricomycetes</taxon>
        <taxon>Polyporales</taxon>
        <taxon>Steccherinaceae</taxon>
        <taxon>Steccherinum</taxon>
    </lineage>
</organism>
<dbReference type="InterPro" id="IPR001214">
    <property type="entry name" value="SET_dom"/>
</dbReference>
<dbReference type="InterPro" id="IPR046341">
    <property type="entry name" value="SET_dom_sf"/>
</dbReference>
<dbReference type="AlphaFoldDB" id="A0A4R0S345"/>
<dbReference type="OrthoDB" id="6141102at2759"/>